<organism evidence="1 2">
    <name type="scientific">Nephila pilipes</name>
    <name type="common">Giant wood spider</name>
    <name type="synonym">Nephila maculata</name>
    <dbReference type="NCBI Taxonomy" id="299642"/>
    <lineage>
        <taxon>Eukaryota</taxon>
        <taxon>Metazoa</taxon>
        <taxon>Ecdysozoa</taxon>
        <taxon>Arthropoda</taxon>
        <taxon>Chelicerata</taxon>
        <taxon>Arachnida</taxon>
        <taxon>Araneae</taxon>
        <taxon>Araneomorphae</taxon>
        <taxon>Entelegynae</taxon>
        <taxon>Araneoidea</taxon>
        <taxon>Nephilidae</taxon>
        <taxon>Nephila</taxon>
    </lineage>
</organism>
<dbReference type="EMBL" id="BMAW01099898">
    <property type="protein sequence ID" value="GFS92278.1"/>
    <property type="molecule type" value="Genomic_DNA"/>
</dbReference>
<sequence length="176" mass="20378">MPSFHLTNNETDSTHYRDALLFVIVFNKIVNEVDWPMTRCTSQGDSLGAAAVGDRPTRHPFTERKKKIWRFEGAIANKCRPVLRGNCFFFELSFLRRDERTGSRWWCFRSCEELLCSILSQWDRSFKSAGLVVRSSFQWINPRKKKNVLADSCQTCRCYSGLCDRRQIAIAGPLAE</sequence>
<name>A0A8X6TBF5_NEPPI</name>
<protein>
    <submittedName>
        <fullName evidence="1">Uncharacterized protein</fullName>
    </submittedName>
</protein>
<reference evidence="1" key="1">
    <citation type="submission" date="2020-08" db="EMBL/GenBank/DDBJ databases">
        <title>Multicomponent nature underlies the extraordinary mechanical properties of spider dragline silk.</title>
        <authorList>
            <person name="Kono N."/>
            <person name="Nakamura H."/>
            <person name="Mori M."/>
            <person name="Yoshida Y."/>
            <person name="Ohtoshi R."/>
            <person name="Malay A.D."/>
            <person name="Moran D.A.P."/>
            <person name="Tomita M."/>
            <person name="Numata K."/>
            <person name="Arakawa K."/>
        </authorList>
    </citation>
    <scope>NUCLEOTIDE SEQUENCE</scope>
</reference>
<gene>
    <name evidence="1" type="ORF">NPIL_374611</name>
</gene>
<accession>A0A8X6TBF5</accession>
<dbReference type="AlphaFoldDB" id="A0A8X6TBF5"/>
<evidence type="ECO:0000313" key="1">
    <source>
        <dbReference type="EMBL" id="GFS92278.1"/>
    </source>
</evidence>
<comment type="caution">
    <text evidence="1">The sequence shown here is derived from an EMBL/GenBank/DDBJ whole genome shotgun (WGS) entry which is preliminary data.</text>
</comment>
<keyword evidence="2" id="KW-1185">Reference proteome</keyword>
<proteinExistence type="predicted"/>
<evidence type="ECO:0000313" key="2">
    <source>
        <dbReference type="Proteomes" id="UP000887013"/>
    </source>
</evidence>
<dbReference type="Proteomes" id="UP000887013">
    <property type="component" value="Unassembled WGS sequence"/>
</dbReference>